<dbReference type="SUPFAM" id="SSF48726">
    <property type="entry name" value="Immunoglobulin"/>
    <property type="match status" value="1"/>
</dbReference>
<dbReference type="PANTHER" id="PTHR24366">
    <property type="entry name" value="IG(IMMUNOGLOBULIN) AND LRR(LEUCINE RICH REPEAT) DOMAINS"/>
    <property type="match status" value="1"/>
</dbReference>
<keyword evidence="8" id="KW-0472">Membrane</keyword>
<dbReference type="InterPro" id="IPR013783">
    <property type="entry name" value="Ig-like_fold"/>
</dbReference>
<evidence type="ECO:0000256" key="4">
    <source>
        <dbReference type="ARBA" id="ARBA00023157"/>
    </source>
</evidence>
<evidence type="ECO:0000313" key="11">
    <source>
        <dbReference type="EMBL" id="KAJ1527174.1"/>
    </source>
</evidence>
<keyword evidence="12" id="KW-1185">Reference proteome</keyword>
<dbReference type="CDD" id="cd00096">
    <property type="entry name" value="Ig"/>
    <property type="match status" value="1"/>
</dbReference>
<keyword evidence="8" id="KW-1133">Transmembrane helix</keyword>
<dbReference type="GO" id="GO:0071944">
    <property type="term" value="C:cell periphery"/>
    <property type="evidence" value="ECO:0007669"/>
    <property type="project" value="UniProtKB-ARBA"/>
</dbReference>
<dbReference type="PROSITE" id="PS50835">
    <property type="entry name" value="IG_LIKE"/>
    <property type="match status" value="1"/>
</dbReference>
<evidence type="ECO:0000256" key="8">
    <source>
        <dbReference type="SAM" id="Phobius"/>
    </source>
</evidence>
<evidence type="ECO:0000256" key="7">
    <source>
        <dbReference type="SAM" id="MobiDB-lite"/>
    </source>
</evidence>
<keyword evidence="1" id="KW-0433">Leucine-rich repeat</keyword>
<dbReference type="Gene3D" id="2.60.40.10">
    <property type="entry name" value="Immunoglobulins"/>
    <property type="match status" value="1"/>
</dbReference>
<dbReference type="SMART" id="SM00408">
    <property type="entry name" value="IGc2"/>
    <property type="match status" value="1"/>
</dbReference>
<feature type="transmembrane region" description="Helical" evidence="8">
    <location>
        <begin position="371"/>
        <end position="396"/>
    </location>
</feature>
<dbReference type="InterPro" id="IPR001611">
    <property type="entry name" value="Leu-rich_rpt"/>
</dbReference>
<evidence type="ECO:0000256" key="6">
    <source>
        <dbReference type="ARBA" id="ARBA00023319"/>
    </source>
</evidence>
<feature type="compositionally biased region" description="Acidic residues" evidence="7">
    <location>
        <begin position="471"/>
        <end position="487"/>
    </location>
</feature>
<dbReference type="InterPro" id="IPR032675">
    <property type="entry name" value="LRR_dom_sf"/>
</dbReference>
<name>A0AAV7XM05_9NEOP</name>
<dbReference type="InterPro" id="IPR003598">
    <property type="entry name" value="Ig_sub2"/>
</dbReference>
<dbReference type="InterPro" id="IPR007110">
    <property type="entry name" value="Ig-like_dom"/>
</dbReference>
<keyword evidence="3" id="KW-0677">Repeat</keyword>
<feature type="region of interest" description="Disordered" evidence="7">
    <location>
        <begin position="457"/>
        <end position="520"/>
    </location>
</feature>
<dbReference type="Pfam" id="PF07679">
    <property type="entry name" value="I-set"/>
    <property type="match status" value="1"/>
</dbReference>
<sequence length="520" mass="57003">MLRCLTLLVVVAAAAAAAADCPQYCECKWRGGKESAICRAGSRTQLLDLTGNTITALAKDSFSSAGLVNLQKVYLSRCRLATIDRNAFRLLINLVELDLTYNELQTVPSHAFEAIAELRELRLSGNPIQRIESNAFVKVPELVRLEMSDCKVSSVEARAFAGLEKSLEWLKLDHNRLSVLRPEAFADMQSLHGLELDGNPWNCTCSLRPFRNWMVVRNVPSTVPAVCALPGRLRGRAWDRLELDEFACGPRVEALRGLAQAVEGENVTLTCRVQGAPSPNVRWLFRNRVVANLTSPYASLPLGPLGPLGRKLLYVRTAGDSSNLTIVALDAQDAGVYVCVADNRAGKVDASVTLTVSRRTAPAEVPLSGKVVAASVLVALLFVLSTCLVALCLWSLRKRHALWVEQARGGVRRMRHDDANHYEKIEMMSQKPAVLLDPRVAFLQVSVPAVALRRGGGRRGRYRGVPTSCREDEDDEDVDEVGYDAEVEMTPTVSHIGGPWTSSARRSSDDTLSSHHSDAR</sequence>
<evidence type="ECO:0000256" key="5">
    <source>
        <dbReference type="ARBA" id="ARBA00023180"/>
    </source>
</evidence>
<keyword evidence="2 9" id="KW-0732">Signal</keyword>
<dbReference type="InterPro" id="IPR003599">
    <property type="entry name" value="Ig_sub"/>
</dbReference>
<feature type="signal peptide" evidence="9">
    <location>
        <begin position="1"/>
        <end position="19"/>
    </location>
</feature>
<dbReference type="InterPro" id="IPR003591">
    <property type="entry name" value="Leu-rich_rpt_typical-subtyp"/>
</dbReference>
<feature type="compositionally biased region" description="Basic and acidic residues" evidence="7">
    <location>
        <begin position="506"/>
        <end position="520"/>
    </location>
</feature>
<dbReference type="SMART" id="SM00409">
    <property type="entry name" value="IG"/>
    <property type="match status" value="1"/>
</dbReference>
<dbReference type="SUPFAM" id="SSF52058">
    <property type="entry name" value="L domain-like"/>
    <property type="match status" value="1"/>
</dbReference>
<dbReference type="InterPro" id="IPR036179">
    <property type="entry name" value="Ig-like_dom_sf"/>
</dbReference>
<feature type="chain" id="PRO_5043586070" description="Ig-like domain-containing protein" evidence="9">
    <location>
        <begin position="20"/>
        <end position="520"/>
    </location>
</feature>
<feature type="domain" description="Ig-like" evidence="10">
    <location>
        <begin position="250"/>
        <end position="355"/>
    </location>
</feature>
<evidence type="ECO:0000256" key="3">
    <source>
        <dbReference type="ARBA" id="ARBA00022737"/>
    </source>
</evidence>
<accession>A0AAV7XM05</accession>
<dbReference type="Proteomes" id="UP001075354">
    <property type="component" value="Chromosome 6"/>
</dbReference>
<dbReference type="PANTHER" id="PTHR24366:SF140">
    <property type="entry name" value="IP22191P"/>
    <property type="match status" value="1"/>
</dbReference>
<dbReference type="Pfam" id="PF13855">
    <property type="entry name" value="LRR_8"/>
    <property type="match status" value="2"/>
</dbReference>
<keyword evidence="6" id="KW-0393">Immunoglobulin domain</keyword>
<dbReference type="FunFam" id="3.80.10.10:FF:000082">
    <property type="entry name" value="Leucine-rich repeat-containing 24"/>
    <property type="match status" value="1"/>
</dbReference>
<dbReference type="Gene3D" id="3.80.10.10">
    <property type="entry name" value="Ribonuclease Inhibitor"/>
    <property type="match status" value="2"/>
</dbReference>
<dbReference type="InterPro" id="IPR013098">
    <property type="entry name" value="Ig_I-set"/>
</dbReference>
<comment type="caution">
    <text evidence="11">The sequence shown here is derived from an EMBL/GenBank/DDBJ whole genome shotgun (WGS) entry which is preliminary data.</text>
</comment>
<proteinExistence type="predicted"/>
<evidence type="ECO:0000256" key="9">
    <source>
        <dbReference type="SAM" id="SignalP"/>
    </source>
</evidence>
<gene>
    <name evidence="11" type="ORF">ONE63_008705</name>
</gene>
<dbReference type="PROSITE" id="PS51450">
    <property type="entry name" value="LRR"/>
    <property type="match status" value="1"/>
</dbReference>
<dbReference type="AlphaFoldDB" id="A0AAV7XM05"/>
<protein>
    <recommendedName>
        <fullName evidence="10">Ig-like domain-containing protein</fullName>
    </recommendedName>
</protein>
<reference evidence="11" key="1">
    <citation type="submission" date="2022-12" db="EMBL/GenBank/DDBJ databases">
        <title>Chromosome-level genome assembly of the bean flower thrips Megalurothrips usitatus.</title>
        <authorList>
            <person name="Ma L."/>
            <person name="Liu Q."/>
            <person name="Li H."/>
            <person name="Cai W."/>
        </authorList>
    </citation>
    <scope>NUCLEOTIDE SEQUENCE</scope>
    <source>
        <strain evidence="11">Cailab_2022a</strain>
    </source>
</reference>
<dbReference type="SMART" id="SM00369">
    <property type="entry name" value="LRR_TYP"/>
    <property type="match status" value="6"/>
</dbReference>
<dbReference type="InterPro" id="IPR000483">
    <property type="entry name" value="Cys-rich_flank_reg_C"/>
</dbReference>
<keyword evidence="8" id="KW-0812">Transmembrane</keyword>
<evidence type="ECO:0000259" key="10">
    <source>
        <dbReference type="PROSITE" id="PS50835"/>
    </source>
</evidence>
<dbReference type="FunFam" id="2.60.40.10:FF:000032">
    <property type="entry name" value="palladin isoform X1"/>
    <property type="match status" value="1"/>
</dbReference>
<dbReference type="EMBL" id="JAPTSV010000006">
    <property type="protein sequence ID" value="KAJ1527174.1"/>
    <property type="molecule type" value="Genomic_DNA"/>
</dbReference>
<keyword evidence="5" id="KW-0325">Glycoprotein</keyword>
<evidence type="ECO:0000313" key="12">
    <source>
        <dbReference type="Proteomes" id="UP001075354"/>
    </source>
</evidence>
<organism evidence="11 12">
    <name type="scientific">Megalurothrips usitatus</name>
    <name type="common">bean blossom thrips</name>
    <dbReference type="NCBI Taxonomy" id="439358"/>
    <lineage>
        <taxon>Eukaryota</taxon>
        <taxon>Metazoa</taxon>
        <taxon>Ecdysozoa</taxon>
        <taxon>Arthropoda</taxon>
        <taxon>Hexapoda</taxon>
        <taxon>Insecta</taxon>
        <taxon>Pterygota</taxon>
        <taxon>Neoptera</taxon>
        <taxon>Paraneoptera</taxon>
        <taxon>Thysanoptera</taxon>
        <taxon>Terebrantia</taxon>
        <taxon>Thripoidea</taxon>
        <taxon>Thripidae</taxon>
        <taxon>Megalurothrips</taxon>
    </lineage>
</organism>
<dbReference type="SMART" id="SM00082">
    <property type="entry name" value="LRRCT"/>
    <property type="match status" value="1"/>
</dbReference>
<keyword evidence="4" id="KW-1015">Disulfide bond</keyword>
<evidence type="ECO:0000256" key="2">
    <source>
        <dbReference type="ARBA" id="ARBA00022729"/>
    </source>
</evidence>
<evidence type="ECO:0000256" key="1">
    <source>
        <dbReference type="ARBA" id="ARBA00022614"/>
    </source>
</evidence>